<dbReference type="PANTHER" id="PTHR31094:SF2">
    <property type="entry name" value="RIKEN CDNA 2310061I04 GENE"/>
    <property type="match status" value="1"/>
</dbReference>
<sequence length="209" mass="23704">MPTRLNPRASFLRGLYHSHPSGPTPLHPRLQLFLFSGHSHPYTLPLTLFLGLFRCLSQVVLVLGKKKEEPGPELHIGCLDGLRSLFEGPLCPYPGALIPFQVPGTSHDSPATISGDQSFWLKILQLTRHPENWPLQARWHLVEELYWTFDAYSTFYLNSSGLICLHYYLDKLMPSHSPSTSVKRLLVRALVAPGFSETKPKFLYLFLLP</sequence>
<accession>A0A1A6GKV0</accession>
<dbReference type="InterPro" id="IPR018790">
    <property type="entry name" value="DUF2358"/>
</dbReference>
<organism evidence="1 2">
    <name type="scientific">Neotoma lepida</name>
    <name type="common">Desert woodrat</name>
    <dbReference type="NCBI Taxonomy" id="56216"/>
    <lineage>
        <taxon>Eukaryota</taxon>
        <taxon>Metazoa</taxon>
        <taxon>Chordata</taxon>
        <taxon>Craniata</taxon>
        <taxon>Vertebrata</taxon>
        <taxon>Euteleostomi</taxon>
        <taxon>Mammalia</taxon>
        <taxon>Eutheria</taxon>
        <taxon>Euarchontoglires</taxon>
        <taxon>Glires</taxon>
        <taxon>Rodentia</taxon>
        <taxon>Myomorpha</taxon>
        <taxon>Muroidea</taxon>
        <taxon>Cricetidae</taxon>
        <taxon>Neotominae</taxon>
        <taxon>Neotoma</taxon>
    </lineage>
</organism>
<dbReference type="PANTHER" id="PTHR31094">
    <property type="entry name" value="RIKEN CDNA 2310061I04 GENE"/>
    <property type="match status" value="1"/>
</dbReference>
<name>A0A1A6GKV0_NEOLE</name>
<dbReference type="EMBL" id="LZPO01087854">
    <property type="protein sequence ID" value="OBS65967.1"/>
    <property type="molecule type" value="Genomic_DNA"/>
</dbReference>
<keyword evidence="2" id="KW-1185">Reference proteome</keyword>
<proteinExistence type="predicted"/>
<protein>
    <submittedName>
        <fullName evidence="1">Uncharacterized protein</fullName>
    </submittedName>
</protein>
<dbReference type="STRING" id="56216.A0A1A6GKV0"/>
<evidence type="ECO:0000313" key="2">
    <source>
        <dbReference type="Proteomes" id="UP000092124"/>
    </source>
</evidence>
<evidence type="ECO:0000313" key="1">
    <source>
        <dbReference type="EMBL" id="OBS65967.1"/>
    </source>
</evidence>
<reference evidence="1 2" key="1">
    <citation type="submission" date="2016-06" db="EMBL/GenBank/DDBJ databases">
        <title>The Draft Genome Sequence and Annotation of the Desert Woodrat Neotoma lepida.</title>
        <authorList>
            <person name="Campbell M."/>
            <person name="Oakeson K.F."/>
            <person name="Yandell M."/>
            <person name="Halpert J.R."/>
            <person name="Dearing D."/>
        </authorList>
    </citation>
    <scope>NUCLEOTIDE SEQUENCE [LARGE SCALE GENOMIC DNA]</scope>
    <source>
        <strain evidence="1">417</strain>
        <tissue evidence="1">Liver</tissue>
    </source>
</reference>
<gene>
    <name evidence="1" type="ORF">A6R68_05493</name>
</gene>
<comment type="caution">
    <text evidence="1">The sequence shown here is derived from an EMBL/GenBank/DDBJ whole genome shotgun (WGS) entry which is preliminary data.</text>
</comment>
<dbReference type="AlphaFoldDB" id="A0A1A6GKV0"/>
<dbReference type="Proteomes" id="UP000092124">
    <property type="component" value="Unassembled WGS sequence"/>
</dbReference>